<feature type="compositionally biased region" description="Basic and acidic residues" evidence="2">
    <location>
        <begin position="97"/>
        <end position="150"/>
    </location>
</feature>
<dbReference type="EMBL" id="LSRX01001836">
    <property type="protein sequence ID" value="OLP77139.1"/>
    <property type="molecule type" value="Genomic_DNA"/>
</dbReference>
<sequence>MPWIWSSVQGAYVWARNQSQANREQNNRNNLHDELQRLRQNEIGSAERLGELRSELQQQSAVNQAWCERHEATEAAQRSLEARLQETQMEFLSERAAAQEEAQREKQVKDAEETARRELAEAERRLKHAEDRANRDLAQEAGKKQEARNTVSELREALADEKVKLAHAVGACTEEKEDKRACRDSLLVELATAQAKCYAAEESATKKLGSMEESMACAREEMSEMESELQRSMTAEDKVLRLELELATASMGRDPGPGNGRKVRSHRCEGGPIVVAENARRDPRDPDWQRMLAEATCYL</sequence>
<reference evidence="3 4" key="1">
    <citation type="submission" date="2016-02" db="EMBL/GenBank/DDBJ databases">
        <title>Genome analysis of coral dinoflagellate symbionts highlights evolutionary adaptations to a symbiotic lifestyle.</title>
        <authorList>
            <person name="Aranda M."/>
            <person name="Li Y."/>
            <person name="Liew Y.J."/>
            <person name="Baumgarten S."/>
            <person name="Simakov O."/>
            <person name="Wilson M."/>
            <person name="Piel J."/>
            <person name="Ashoor H."/>
            <person name="Bougouffa S."/>
            <person name="Bajic V.B."/>
            <person name="Ryu T."/>
            <person name="Ravasi T."/>
            <person name="Bayer T."/>
            <person name="Micklem G."/>
            <person name="Kim H."/>
            <person name="Bhak J."/>
            <person name="Lajeunesse T.C."/>
            <person name="Voolstra C.R."/>
        </authorList>
    </citation>
    <scope>NUCLEOTIDE SEQUENCE [LARGE SCALE GENOMIC DNA]</scope>
    <source>
        <strain evidence="3 4">CCMP2467</strain>
    </source>
</reference>
<evidence type="ECO:0000256" key="2">
    <source>
        <dbReference type="SAM" id="MobiDB-lite"/>
    </source>
</evidence>
<evidence type="ECO:0000256" key="1">
    <source>
        <dbReference type="SAM" id="Coils"/>
    </source>
</evidence>
<gene>
    <name evidence="3" type="ORF">AK812_SmicGene42835</name>
</gene>
<accession>A0A1Q9C2J7</accession>
<dbReference type="OrthoDB" id="428219at2759"/>
<dbReference type="AlphaFoldDB" id="A0A1Q9C2J7"/>
<proteinExistence type="predicted"/>
<evidence type="ECO:0000313" key="3">
    <source>
        <dbReference type="EMBL" id="OLP77139.1"/>
    </source>
</evidence>
<comment type="caution">
    <text evidence="3">The sequence shown here is derived from an EMBL/GenBank/DDBJ whole genome shotgun (WGS) entry which is preliminary data.</text>
</comment>
<organism evidence="3 4">
    <name type="scientific">Symbiodinium microadriaticum</name>
    <name type="common">Dinoflagellate</name>
    <name type="synonym">Zooxanthella microadriatica</name>
    <dbReference type="NCBI Taxonomy" id="2951"/>
    <lineage>
        <taxon>Eukaryota</taxon>
        <taxon>Sar</taxon>
        <taxon>Alveolata</taxon>
        <taxon>Dinophyceae</taxon>
        <taxon>Suessiales</taxon>
        <taxon>Symbiodiniaceae</taxon>
        <taxon>Symbiodinium</taxon>
    </lineage>
</organism>
<name>A0A1Q9C2J7_SYMMI</name>
<keyword evidence="4" id="KW-1185">Reference proteome</keyword>
<evidence type="ECO:0000313" key="4">
    <source>
        <dbReference type="Proteomes" id="UP000186817"/>
    </source>
</evidence>
<feature type="coiled-coil region" evidence="1">
    <location>
        <begin position="208"/>
        <end position="235"/>
    </location>
</feature>
<keyword evidence="1" id="KW-0175">Coiled coil</keyword>
<dbReference type="Proteomes" id="UP000186817">
    <property type="component" value="Unassembled WGS sequence"/>
</dbReference>
<feature type="region of interest" description="Disordered" evidence="2">
    <location>
        <begin position="250"/>
        <end position="269"/>
    </location>
</feature>
<feature type="region of interest" description="Disordered" evidence="2">
    <location>
        <begin position="95"/>
        <end position="150"/>
    </location>
</feature>
<protein>
    <submittedName>
        <fullName evidence="3">Uncharacterized protein</fullName>
    </submittedName>
</protein>